<feature type="region of interest" description="Disordered" evidence="5">
    <location>
        <begin position="577"/>
        <end position="615"/>
    </location>
</feature>
<dbReference type="PANTHER" id="PTHR13026">
    <property type="entry name" value="NNP-1 PROTEIN NOVEL NUCLEAR PROTEIN 1 NOP52"/>
    <property type="match status" value="1"/>
</dbReference>
<dbReference type="GO" id="GO:0005634">
    <property type="term" value="C:nucleus"/>
    <property type="evidence" value="ECO:0000318"/>
    <property type="project" value="GO_Central"/>
</dbReference>
<dbReference type="OrthoDB" id="2019504at2759"/>
<dbReference type="Proteomes" id="UP000186698">
    <property type="component" value="Chromosome 2S"/>
</dbReference>
<keyword evidence="4" id="KW-0539">Nucleus</keyword>
<evidence type="ECO:0000313" key="8">
    <source>
        <dbReference type="Xenbase" id="XB-GENE-17339638"/>
    </source>
</evidence>
<reference evidence="7" key="2">
    <citation type="submission" date="2025-08" db="UniProtKB">
        <authorList>
            <consortium name="RefSeq"/>
        </authorList>
    </citation>
    <scope>IDENTIFICATION</scope>
    <source>
        <strain evidence="7">J_2021</strain>
        <tissue evidence="7">Erythrocytes</tissue>
    </source>
</reference>
<dbReference type="GO" id="GO:0006364">
    <property type="term" value="P:rRNA processing"/>
    <property type="evidence" value="ECO:0007669"/>
    <property type="project" value="UniProtKB-KW"/>
</dbReference>
<dbReference type="PANTHER" id="PTHR13026:SF0">
    <property type="entry name" value="RIBOSOMAL RNA PROCESSING 1B"/>
    <property type="match status" value="1"/>
</dbReference>
<keyword evidence="6" id="KW-1185">Reference proteome</keyword>
<sequence>MATQDAAVLLAQRLAGNDKKTRDRALRKLRNYLRVRSACETGGFTEEEFIKIWKGLFYCMWMQDKPLLQEALAHSMSQLVHTLHTKQSQNIFLRTFWQTLNREWNGIDRLRLDKFYTLMRLVLRESVDLLKKAEWEESCVQEFLVLLDEEILRGSTLGVQLHVIDIYLEEVAKVGSAELTAEMNLKLIEPFCKIVAKCKNSSFLQAVTSGIFQTILEQAPFAIEDLMKEVGSNPEGKGSTKDGGSAGEESEEEQSEEKESPEEDNEDIGPVLQFDYQAVADRLFALGSRKNTPTRNRKAAYALVKKFRDLAEGIFPSDDFPEEVSTDEDDDDFSSWLFRRRMKRAQENGTYGMVSQVSSRNAVKKEKQEKRKRTDVALDDSSIKNGPPAAKKKRKRKKTDRNNNTESGGEALKPSQNGVTKSCSPENQTEQPVSPDPAQAPSSDSTPSLQKKSPGKKRRAGLIRRSLCILPLTGSLLRRRQLRLHRNKCKISQQAVRSSTPETEETPVTPQKEVTQTPQNFMSFQKANSPKPVYVKPTKARGRQIPTKMGSKSKKVTFSLNKNMTTEFKRTDRSLLVSPTGSSRVPFNPEQRPEHGVLKTPTRSPVPRARAADFF</sequence>
<evidence type="ECO:0000256" key="4">
    <source>
        <dbReference type="ARBA" id="ARBA00023242"/>
    </source>
</evidence>
<feature type="compositionally biased region" description="Polar residues" evidence="5">
    <location>
        <begin position="347"/>
        <end position="361"/>
    </location>
</feature>
<comment type="similarity">
    <text evidence="2">Belongs to the RRP1 family.</text>
</comment>
<evidence type="ECO:0000256" key="2">
    <source>
        <dbReference type="ARBA" id="ARBA00006374"/>
    </source>
</evidence>
<dbReference type="GeneID" id="379182"/>
<protein>
    <submittedName>
        <fullName evidence="7">Uncharacterized protein LOC379182 isoform X1</fullName>
    </submittedName>
</protein>
<evidence type="ECO:0000256" key="5">
    <source>
        <dbReference type="SAM" id="MobiDB-lite"/>
    </source>
</evidence>
<dbReference type="Pfam" id="PF05997">
    <property type="entry name" value="Nop52"/>
    <property type="match status" value="1"/>
</dbReference>
<feature type="region of interest" description="Disordered" evidence="5">
    <location>
        <begin position="345"/>
        <end position="460"/>
    </location>
</feature>
<organism evidence="6 7">
    <name type="scientific">Xenopus laevis</name>
    <name type="common">African clawed frog</name>
    <dbReference type="NCBI Taxonomy" id="8355"/>
    <lineage>
        <taxon>Eukaryota</taxon>
        <taxon>Metazoa</taxon>
        <taxon>Chordata</taxon>
        <taxon>Craniata</taxon>
        <taxon>Vertebrata</taxon>
        <taxon>Euteleostomi</taxon>
        <taxon>Amphibia</taxon>
        <taxon>Batrachia</taxon>
        <taxon>Anura</taxon>
        <taxon>Pipoidea</taxon>
        <taxon>Pipidae</taxon>
        <taxon>Xenopodinae</taxon>
        <taxon>Xenopus</taxon>
        <taxon>Xenopus</taxon>
    </lineage>
</organism>
<dbReference type="Xenbase" id="XB-GENE-17339638">
    <property type="gene designation" value="rrp1b.S"/>
</dbReference>
<feature type="region of interest" description="Disordered" evidence="5">
    <location>
        <begin position="492"/>
        <end position="514"/>
    </location>
</feature>
<dbReference type="InterPro" id="IPR010301">
    <property type="entry name" value="RRP1"/>
</dbReference>
<feature type="compositionally biased region" description="Low complexity" evidence="5">
    <location>
        <begin position="431"/>
        <end position="448"/>
    </location>
</feature>
<evidence type="ECO:0000256" key="3">
    <source>
        <dbReference type="ARBA" id="ARBA00022552"/>
    </source>
</evidence>
<feature type="compositionally biased region" description="Basic residues" evidence="5">
    <location>
        <begin position="390"/>
        <end position="399"/>
    </location>
</feature>
<dbReference type="GO" id="GO:0030688">
    <property type="term" value="C:preribosome, small subunit precursor"/>
    <property type="evidence" value="ECO:0007669"/>
    <property type="project" value="InterPro"/>
</dbReference>
<feature type="compositionally biased region" description="Basic and acidic residues" evidence="5">
    <location>
        <begin position="363"/>
        <end position="376"/>
    </location>
</feature>
<dbReference type="CTD" id="379182"/>
<dbReference type="AlphaFoldDB" id="A0A8J0UKK0"/>
<gene>
    <name evidence="7 8" type="primary">rrp1b.S</name>
</gene>
<proteinExistence type="inferred from homology"/>
<feature type="compositionally biased region" description="Acidic residues" evidence="5">
    <location>
        <begin position="248"/>
        <end position="267"/>
    </location>
</feature>
<evidence type="ECO:0000313" key="7">
    <source>
        <dbReference type="RefSeq" id="XP_018103493.1"/>
    </source>
</evidence>
<keyword evidence="3" id="KW-0698">rRNA processing</keyword>
<name>A0A8J0UKK0_XENLA</name>
<feature type="region of interest" description="Disordered" evidence="5">
    <location>
        <begin position="230"/>
        <end position="268"/>
    </location>
</feature>
<dbReference type="RefSeq" id="XP_018103493.1">
    <property type="nucleotide sequence ID" value="XM_018248004.2"/>
</dbReference>
<feature type="compositionally biased region" description="Polar residues" evidence="5">
    <location>
        <begin position="414"/>
        <end position="430"/>
    </location>
</feature>
<comment type="subcellular location">
    <subcellularLocation>
        <location evidence="1">Nucleus</location>
    </subcellularLocation>
</comment>
<reference evidence="6" key="1">
    <citation type="submission" date="2024-06" db="UniProtKB">
        <authorList>
            <consortium name="RefSeq"/>
        </authorList>
    </citation>
    <scope>NUCLEOTIDE SEQUENCE [LARGE SCALE GENOMIC DNA]</scope>
    <source>
        <strain evidence="6">J_2021</strain>
    </source>
</reference>
<evidence type="ECO:0000256" key="1">
    <source>
        <dbReference type="ARBA" id="ARBA00004123"/>
    </source>
</evidence>
<dbReference type="AGR" id="Xenbase:XB-GENE-17339638"/>
<accession>A0A8J0UKK0</accession>
<evidence type="ECO:0000313" key="6">
    <source>
        <dbReference type="Proteomes" id="UP000186698"/>
    </source>
</evidence>